<dbReference type="GO" id="GO:0008777">
    <property type="term" value="F:acetylornithine deacetylase activity"/>
    <property type="evidence" value="ECO:0007669"/>
    <property type="project" value="TreeGrafter"/>
</dbReference>
<comment type="cofactor">
    <cofactor evidence="1">
        <name>Zn(2+)</name>
        <dbReference type="ChEBI" id="CHEBI:29105"/>
    </cofactor>
</comment>
<keyword evidence="4" id="KW-0862">Zinc</keyword>
<dbReference type="InterPro" id="IPR001261">
    <property type="entry name" value="ArgE/DapE_CS"/>
</dbReference>
<dbReference type="eggNOG" id="COG0624">
    <property type="taxonomic scope" value="Bacteria"/>
</dbReference>
<dbReference type="Proteomes" id="UP000008641">
    <property type="component" value="Chromosome"/>
</dbReference>
<dbReference type="Gene3D" id="3.30.70.360">
    <property type="match status" value="1"/>
</dbReference>
<dbReference type="KEGG" id="wvi:Weevi_0307"/>
<reference evidence="8" key="2">
    <citation type="journal article" date="2011" name="Stand. Genomic Sci.">
        <title>Complete genome sequence of Weeksella virosa type strain (9751T).</title>
        <authorList>
            <person name="Lang E."/>
            <person name="Teshima H."/>
            <person name="Lucas S."/>
            <person name="Lapidus A."/>
            <person name="Hammon N."/>
            <person name="Deshpande S."/>
            <person name="Nolan M."/>
            <person name="Cheng J."/>
            <person name="Pitluck S."/>
            <person name="Liolios K."/>
            <person name="Pagani I."/>
            <person name="Mikhailova N."/>
            <person name="Ivanova N."/>
            <person name="Mavromatis K."/>
            <person name="Pati A."/>
            <person name="Tapia R."/>
            <person name="Han C."/>
            <person name="Goodwin L."/>
            <person name="Chen A."/>
            <person name="Palaniappan K."/>
            <person name="Land M."/>
            <person name="Hauser L."/>
            <person name="Chang Y."/>
            <person name="Jeffries C."/>
            <person name="Brambilla E."/>
            <person name="Kopitz M."/>
            <person name="Rohde M."/>
            <person name="Goker M."/>
            <person name="Tindall B."/>
            <person name="Detter J."/>
            <person name="Woyke T."/>
            <person name="Bristow J."/>
            <person name="Eisen J."/>
            <person name="Markowitz V."/>
            <person name="Hugenholtz P."/>
            <person name="Klenk H."/>
            <person name="Kyrpides N."/>
        </authorList>
    </citation>
    <scope>NUCLEOTIDE SEQUENCE [LARGE SCALE GENOMIC DNA]</scope>
    <source>
        <strain evidence="8">ATCC 43766 / DSM 16922 / JCM 21250 / NBRC 16016 / NCTC 11634 / CL345/78</strain>
    </source>
</reference>
<reference evidence="7 8" key="1">
    <citation type="journal article" date="2011" name="Stand. Genomic Sci.">
        <title>Complete genome sequence of Weeksella virosa type strain (9751).</title>
        <authorList>
            <person name="Lang E."/>
            <person name="Teshima H."/>
            <person name="Lucas S."/>
            <person name="Lapidus A."/>
            <person name="Hammon N."/>
            <person name="Deshpande S."/>
            <person name="Nolan M."/>
            <person name="Cheng J.F."/>
            <person name="Pitluck S."/>
            <person name="Liolios K."/>
            <person name="Pagani I."/>
            <person name="Mikhailova N."/>
            <person name="Ivanova N."/>
            <person name="Mavromatis K."/>
            <person name="Pati A."/>
            <person name="Tapia R."/>
            <person name="Han C."/>
            <person name="Goodwin L."/>
            <person name="Chen A."/>
            <person name="Palaniappan K."/>
            <person name="Land M."/>
            <person name="Hauser L."/>
            <person name="Chang Y.J."/>
            <person name="Jeffries C.D."/>
            <person name="Brambilla E.M."/>
            <person name="Kopitz M."/>
            <person name="Rohde M."/>
            <person name="Goker M."/>
            <person name="Tindall B.J."/>
            <person name="Detter J.C."/>
            <person name="Woyke T."/>
            <person name="Bristow J."/>
            <person name="Eisen J.A."/>
            <person name="Markowitz V."/>
            <person name="Hugenholtz P."/>
            <person name="Klenk H.P."/>
            <person name="Kyrpides N.C."/>
        </authorList>
    </citation>
    <scope>NUCLEOTIDE SEQUENCE [LARGE SCALE GENOMIC DNA]</scope>
    <source>
        <strain evidence="8">ATCC 43766 / DSM 16922 / JCM 21250 / NBRC 16016 / NCTC 11634 / CL345/78</strain>
    </source>
</reference>
<keyword evidence="8" id="KW-1185">Reference proteome</keyword>
<dbReference type="InterPro" id="IPR011650">
    <property type="entry name" value="Peptidase_M20_dimer"/>
</dbReference>
<dbReference type="Pfam" id="PF01546">
    <property type="entry name" value="Peptidase_M20"/>
    <property type="match status" value="1"/>
</dbReference>
<dbReference type="RefSeq" id="WP_013597421.1">
    <property type="nucleotide sequence ID" value="NC_015144.1"/>
</dbReference>
<keyword evidence="2" id="KW-0479">Metal-binding</keyword>
<evidence type="ECO:0000256" key="3">
    <source>
        <dbReference type="ARBA" id="ARBA00022801"/>
    </source>
</evidence>
<dbReference type="CDD" id="cd05651">
    <property type="entry name" value="M20_ArgE_DapE-like"/>
    <property type="match status" value="1"/>
</dbReference>
<keyword evidence="3 7" id="KW-0378">Hydrolase</keyword>
<accession>F0NY38</accession>
<evidence type="ECO:0000256" key="5">
    <source>
        <dbReference type="ARBA" id="ARBA00023285"/>
    </source>
</evidence>
<evidence type="ECO:0000259" key="6">
    <source>
        <dbReference type="Pfam" id="PF07687"/>
    </source>
</evidence>
<dbReference type="InterPro" id="IPR050072">
    <property type="entry name" value="Peptidase_M20A"/>
</dbReference>
<evidence type="ECO:0000256" key="2">
    <source>
        <dbReference type="ARBA" id="ARBA00022723"/>
    </source>
</evidence>
<feature type="domain" description="Peptidase M20 dimerisation" evidence="6">
    <location>
        <begin position="168"/>
        <end position="268"/>
    </location>
</feature>
<gene>
    <name evidence="7" type="ordered locus">Weevi_0307</name>
</gene>
<sequence>MLNRKELKNKAIELLKDLIEIESFSGEENKTADRIVEFLEQSGAKAERINNNVYSFHSPYDPTKKTILLNSHHDTVKPGQSWTYNPFEAKIEGDRLTGLGSNDAGASAVSLLATFIYFLDKEIPFNLIVAITAEEENSGNLNVGSLLPSLPKIDLGIVGEPTKMDMAIAERGLIVYDIEVKGKTGHAARNEGINAIYLANDLLNRLQNFCFDKVSEFMGPVKLTVTQIEAGKQHNVVPDSCKLVMDVRVNELYSNEEVNARLQKEFSSDSISFIPRSLRLNSSKIDPTHPIVQKGISLGCATYGSPTLSDQSMMDFTTVKIGPGDSARSHTPDEFIYLSEIEHGIDRYIALLEDFNF</sequence>
<dbReference type="EC" id="3.5.1.18" evidence="7"/>
<dbReference type="SUPFAM" id="SSF55031">
    <property type="entry name" value="Bacterial exopeptidase dimerisation domain"/>
    <property type="match status" value="1"/>
</dbReference>
<proteinExistence type="predicted"/>
<dbReference type="PROSITE" id="PS00758">
    <property type="entry name" value="ARGE_DAPE_CPG2_1"/>
    <property type="match status" value="1"/>
</dbReference>
<dbReference type="PANTHER" id="PTHR43808">
    <property type="entry name" value="ACETYLORNITHINE DEACETYLASE"/>
    <property type="match status" value="1"/>
</dbReference>
<evidence type="ECO:0000256" key="1">
    <source>
        <dbReference type="ARBA" id="ARBA00001947"/>
    </source>
</evidence>
<dbReference type="AlphaFoldDB" id="F0NY38"/>
<dbReference type="Gene3D" id="3.40.630.10">
    <property type="entry name" value="Zn peptidases"/>
    <property type="match status" value="1"/>
</dbReference>
<dbReference type="EMBL" id="CP002455">
    <property type="protein sequence ID" value="ADX67029.1"/>
    <property type="molecule type" value="Genomic_DNA"/>
</dbReference>
<organism evidence="7 8">
    <name type="scientific">Weeksella virosa (strain ATCC 43766 / DSM 16922 / JCM 21250 / CCUG 30538 / CDC 9751 / IAM 14551 / NBRC 16016 / NCTC 11634 / CL345/78)</name>
    <dbReference type="NCBI Taxonomy" id="865938"/>
    <lineage>
        <taxon>Bacteria</taxon>
        <taxon>Pseudomonadati</taxon>
        <taxon>Bacteroidota</taxon>
        <taxon>Flavobacteriia</taxon>
        <taxon>Flavobacteriales</taxon>
        <taxon>Weeksellaceae</taxon>
        <taxon>Weeksella</taxon>
    </lineage>
</organism>
<dbReference type="HOGENOM" id="CLU_021802_2_0_10"/>
<dbReference type="Pfam" id="PF07687">
    <property type="entry name" value="M20_dimer"/>
    <property type="match status" value="1"/>
</dbReference>
<dbReference type="SUPFAM" id="SSF53187">
    <property type="entry name" value="Zn-dependent exopeptidases"/>
    <property type="match status" value="1"/>
</dbReference>
<dbReference type="InterPro" id="IPR036264">
    <property type="entry name" value="Bact_exopeptidase_dim_dom"/>
</dbReference>
<dbReference type="GO" id="GO:0046872">
    <property type="term" value="F:metal ion binding"/>
    <property type="evidence" value="ECO:0007669"/>
    <property type="project" value="UniProtKB-KW"/>
</dbReference>
<evidence type="ECO:0000256" key="4">
    <source>
        <dbReference type="ARBA" id="ARBA00022833"/>
    </source>
</evidence>
<keyword evidence="5" id="KW-0170">Cobalt</keyword>
<dbReference type="STRING" id="865938.Weevi_0307"/>
<dbReference type="OrthoDB" id="9792335at2"/>
<dbReference type="InterPro" id="IPR002933">
    <property type="entry name" value="Peptidase_M20"/>
</dbReference>
<evidence type="ECO:0000313" key="8">
    <source>
        <dbReference type="Proteomes" id="UP000008641"/>
    </source>
</evidence>
<name>F0NY38_WEEVC</name>
<dbReference type="GO" id="GO:0009014">
    <property type="term" value="F:succinyl-diaminopimelate desuccinylase activity"/>
    <property type="evidence" value="ECO:0007669"/>
    <property type="project" value="UniProtKB-EC"/>
</dbReference>
<dbReference type="GO" id="GO:0006526">
    <property type="term" value="P:L-arginine biosynthetic process"/>
    <property type="evidence" value="ECO:0007669"/>
    <property type="project" value="TreeGrafter"/>
</dbReference>
<dbReference type="PANTHER" id="PTHR43808:SF31">
    <property type="entry name" value="N-ACETYL-L-CITRULLINE DEACETYLASE"/>
    <property type="match status" value="1"/>
</dbReference>
<evidence type="ECO:0000313" key="7">
    <source>
        <dbReference type="EMBL" id="ADX67029.1"/>
    </source>
</evidence>
<protein>
    <submittedName>
        <fullName evidence="7">Succinyl-diaminopimelate desuccinylase</fullName>
        <ecNumber evidence="7">3.5.1.18</ecNumber>
    </submittedName>
</protein>